<dbReference type="EMBL" id="JAYMYQ010000004">
    <property type="protein sequence ID" value="KAK7338339.1"/>
    <property type="molecule type" value="Genomic_DNA"/>
</dbReference>
<accession>A0AAN9LLR7</accession>
<name>A0AAN9LLR7_CANGL</name>
<keyword evidence="2" id="KW-1185">Reference proteome</keyword>
<gene>
    <name evidence="1" type="ORF">VNO77_18946</name>
</gene>
<dbReference type="AlphaFoldDB" id="A0AAN9LLR7"/>
<evidence type="ECO:0000313" key="1">
    <source>
        <dbReference type="EMBL" id="KAK7338339.1"/>
    </source>
</evidence>
<dbReference type="Proteomes" id="UP001367508">
    <property type="component" value="Unassembled WGS sequence"/>
</dbReference>
<organism evidence="1 2">
    <name type="scientific">Canavalia gladiata</name>
    <name type="common">Sword bean</name>
    <name type="synonym">Dolichos gladiatus</name>
    <dbReference type="NCBI Taxonomy" id="3824"/>
    <lineage>
        <taxon>Eukaryota</taxon>
        <taxon>Viridiplantae</taxon>
        <taxon>Streptophyta</taxon>
        <taxon>Embryophyta</taxon>
        <taxon>Tracheophyta</taxon>
        <taxon>Spermatophyta</taxon>
        <taxon>Magnoliopsida</taxon>
        <taxon>eudicotyledons</taxon>
        <taxon>Gunneridae</taxon>
        <taxon>Pentapetalae</taxon>
        <taxon>rosids</taxon>
        <taxon>fabids</taxon>
        <taxon>Fabales</taxon>
        <taxon>Fabaceae</taxon>
        <taxon>Papilionoideae</taxon>
        <taxon>50 kb inversion clade</taxon>
        <taxon>NPAAA clade</taxon>
        <taxon>indigoferoid/millettioid clade</taxon>
        <taxon>Phaseoleae</taxon>
        <taxon>Canavalia</taxon>
    </lineage>
</organism>
<evidence type="ECO:0000313" key="2">
    <source>
        <dbReference type="Proteomes" id="UP001367508"/>
    </source>
</evidence>
<protein>
    <submittedName>
        <fullName evidence="1">Uncharacterized protein</fullName>
    </submittedName>
</protein>
<proteinExistence type="predicted"/>
<sequence length="87" mass="9700">MMVIDPGDYCHASWRSLVQGFLFTTWNVRTDVADDQIVDQSSKTDVDQKLHGSSLGLIQEYEHMLTKALSSCVCPFQMPPISHVGSV</sequence>
<comment type="caution">
    <text evidence="1">The sequence shown here is derived from an EMBL/GenBank/DDBJ whole genome shotgun (WGS) entry which is preliminary data.</text>
</comment>
<reference evidence="1 2" key="1">
    <citation type="submission" date="2024-01" db="EMBL/GenBank/DDBJ databases">
        <title>The genomes of 5 underutilized Papilionoideae crops provide insights into root nodulation and disease resistanc.</title>
        <authorList>
            <person name="Jiang F."/>
        </authorList>
    </citation>
    <scope>NUCLEOTIDE SEQUENCE [LARGE SCALE GENOMIC DNA]</scope>
    <source>
        <strain evidence="1">LVBAO_FW01</strain>
        <tissue evidence="1">Leaves</tissue>
    </source>
</reference>